<dbReference type="EMBL" id="GECZ01003229">
    <property type="protein sequence ID" value="JAS66540.1"/>
    <property type="molecule type" value="Transcribed_RNA"/>
</dbReference>
<feature type="non-terminal residue" evidence="1">
    <location>
        <position position="1"/>
    </location>
</feature>
<protein>
    <submittedName>
        <fullName evidence="1">Uncharacterized protein</fullName>
    </submittedName>
</protein>
<name>A0A1B6GVS7_9HEMI</name>
<proteinExistence type="predicted"/>
<sequence>FIYLGLPTGVQSRVSAGNMEYLAVYLIFAGAFAQLGICRPDLGNFIHGYQQYHNILEHPQDHHHVFLTQAHLSSLGSHSVHENGYTGHSSAHGYSHIQPYHGPIAIPVVLPSGHLADTPEVAAAKIHHLGAVAKAKADKYYSGHAGSAYGGAYGYSSSYHGYAVPVVLPNGHIADTHEVAAAKSAHLLAVAKAKSEQYYSGHGEGYGYGGAYGYSGSHHGYGIPVVLPNGHIADTPEVAHAKNAHLAAVAHAKAQEALHYDHEQKYHDDEYYHHVPLDVSHQLIHVPHQVSDYLAHGLISHLYTPNWFSD</sequence>
<gene>
    <name evidence="1" type="ORF">g.43756</name>
</gene>
<organism evidence="1">
    <name type="scientific">Cuerna arida</name>
    <dbReference type="NCBI Taxonomy" id="1464854"/>
    <lineage>
        <taxon>Eukaryota</taxon>
        <taxon>Metazoa</taxon>
        <taxon>Ecdysozoa</taxon>
        <taxon>Arthropoda</taxon>
        <taxon>Hexapoda</taxon>
        <taxon>Insecta</taxon>
        <taxon>Pterygota</taxon>
        <taxon>Neoptera</taxon>
        <taxon>Paraneoptera</taxon>
        <taxon>Hemiptera</taxon>
        <taxon>Auchenorrhyncha</taxon>
        <taxon>Membracoidea</taxon>
        <taxon>Cicadellidae</taxon>
        <taxon>Cicadellinae</taxon>
        <taxon>Proconiini</taxon>
        <taxon>Cuerna</taxon>
    </lineage>
</organism>
<evidence type="ECO:0000313" key="1">
    <source>
        <dbReference type="EMBL" id="JAS66540.1"/>
    </source>
</evidence>
<accession>A0A1B6GVS7</accession>
<dbReference type="AlphaFoldDB" id="A0A1B6GVS7"/>
<reference evidence="1" key="1">
    <citation type="submission" date="2015-11" db="EMBL/GenBank/DDBJ databases">
        <title>De novo transcriptome assembly of four potential Pierce s Disease insect vectors from Arizona vineyards.</title>
        <authorList>
            <person name="Tassone E.E."/>
        </authorList>
    </citation>
    <scope>NUCLEOTIDE SEQUENCE</scope>
</reference>